<dbReference type="EMBL" id="HBIV01002800">
    <property type="protein sequence ID" value="CAE0646531.1"/>
    <property type="molecule type" value="Transcribed_RNA"/>
</dbReference>
<protein>
    <submittedName>
        <fullName evidence="3">Uncharacterized protein</fullName>
    </submittedName>
</protein>
<reference evidence="3" key="1">
    <citation type="submission" date="2021-01" db="EMBL/GenBank/DDBJ databases">
        <authorList>
            <person name="Corre E."/>
            <person name="Pelletier E."/>
            <person name="Niang G."/>
            <person name="Scheremetjew M."/>
            <person name="Finn R."/>
            <person name="Kale V."/>
            <person name="Holt S."/>
            <person name="Cochrane G."/>
            <person name="Meng A."/>
            <person name="Brown T."/>
            <person name="Cohen L."/>
        </authorList>
    </citation>
    <scope>NUCLEOTIDE SEQUENCE</scope>
    <source>
        <strain evidence="3">CCCM811</strain>
    </source>
</reference>
<evidence type="ECO:0000313" key="2">
    <source>
        <dbReference type="EMBL" id="CAE0646533.1"/>
    </source>
</evidence>
<organism evidence="3">
    <name type="scientific">Lotharella globosa</name>
    <dbReference type="NCBI Taxonomy" id="91324"/>
    <lineage>
        <taxon>Eukaryota</taxon>
        <taxon>Sar</taxon>
        <taxon>Rhizaria</taxon>
        <taxon>Cercozoa</taxon>
        <taxon>Chlorarachniophyceae</taxon>
        <taxon>Lotharella</taxon>
    </lineage>
</organism>
<dbReference type="AlphaFoldDB" id="A0A6V3ITD6"/>
<sequence>MFSPLRIDARPVDQSKCVNVCVCVCVKDASDRQKMREGAKHVHSAAASERRHRSHIHASAAACTHAGGVHPSTTGCQACWAPCTDAPPCADRACAQWAAKQALL</sequence>
<dbReference type="EMBL" id="HBIV01002804">
    <property type="protein sequence ID" value="CAE0646537.1"/>
    <property type="molecule type" value="Transcribed_RNA"/>
</dbReference>
<name>A0A6V3ITD6_9EUKA</name>
<dbReference type="EMBL" id="HBIV01002801">
    <property type="protein sequence ID" value="CAE0646533.1"/>
    <property type="molecule type" value="Transcribed_RNA"/>
</dbReference>
<dbReference type="EMBL" id="HBIV01002803">
    <property type="protein sequence ID" value="CAE0646536.1"/>
    <property type="molecule type" value="Transcribed_RNA"/>
</dbReference>
<proteinExistence type="predicted"/>
<accession>A0A6V3ITD6</accession>
<gene>
    <name evidence="1" type="ORF">LGLO00237_LOCUS1900</name>
    <name evidence="2" type="ORF">LGLO00237_LOCUS1901</name>
    <name evidence="3" type="ORF">LGLO00237_LOCUS1903</name>
    <name evidence="4" type="ORF">LGLO00237_LOCUS1904</name>
</gene>
<evidence type="ECO:0000313" key="4">
    <source>
        <dbReference type="EMBL" id="CAE0646537.1"/>
    </source>
</evidence>
<evidence type="ECO:0000313" key="3">
    <source>
        <dbReference type="EMBL" id="CAE0646536.1"/>
    </source>
</evidence>
<evidence type="ECO:0000313" key="1">
    <source>
        <dbReference type="EMBL" id="CAE0646531.1"/>
    </source>
</evidence>